<organism evidence="2 3">
    <name type="scientific">Variovorax ginsengisoli</name>
    <dbReference type="NCBI Taxonomy" id="363844"/>
    <lineage>
        <taxon>Bacteria</taxon>
        <taxon>Pseudomonadati</taxon>
        <taxon>Pseudomonadota</taxon>
        <taxon>Betaproteobacteria</taxon>
        <taxon>Burkholderiales</taxon>
        <taxon>Comamonadaceae</taxon>
        <taxon>Variovorax</taxon>
    </lineage>
</organism>
<dbReference type="RefSeq" id="WP_307689289.1">
    <property type="nucleotide sequence ID" value="NZ_JAUSRO010000005.1"/>
</dbReference>
<comment type="caution">
    <text evidence="2">The sequence shown here is derived from an EMBL/GenBank/DDBJ whole genome shotgun (WGS) entry which is preliminary data.</text>
</comment>
<evidence type="ECO:0000313" key="2">
    <source>
        <dbReference type="EMBL" id="MDP9899466.1"/>
    </source>
</evidence>
<reference evidence="2 3" key="1">
    <citation type="submission" date="2023-07" db="EMBL/GenBank/DDBJ databases">
        <title>Sorghum-associated microbial communities from plants grown in Nebraska, USA.</title>
        <authorList>
            <person name="Schachtman D."/>
        </authorList>
    </citation>
    <scope>NUCLEOTIDE SEQUENCE [LARGE SCALE GENOMIC DNA]</scope>
    <source>
        <strain evidence="2 3">DS1607</strain>
    </source>
</reference>
<sequence>MWELWPSDATGGGELSVFWLNEKQQYEAARLDPSTGRALAESPTAPVRGTQAGHHFVDFHCELHAGAA</sequence>
<accession>A0ABT9S536</accession>
<keyword evidence="3" id="KW-1185">Reference proteome</keyword>
<feature type="region of interest" description="Disordered" evidence="1">
    <location>
        <begin position="31"/>
        <end position="51"/>
    </location>
</feature>
<evidence type="ECO:0000313" key="3">
    <source>
        <dbReference type="Proteomes" id="UP001226867"/>
    </source>
</evidence>
<name>A0ABT9S536_9BURK</name>
<dbReference type="Proteomes" id="UP001226867">
    <property type="component" value="Unassembled WGS sequence"/>
</dbReference>
<dbReference type="EMBL" id="JAUSRO010000005">
    <property type="protein sequence ID" value="MDP9899466.1"/>
    <property type="molecule type" value="Genomic_DNA"/>
</dbReference>
<evidence type="ECO:0000256" key="1">
    <source>
        <dbReference type="SAM" id="MobiDB-lite"/>
    </source>
</evidence>
<gene>
    <name evidence="2" type="ORF">J2W36_001717</name>
</gene>
<protein>
    <submittedName>
        <fullName evidence="2">Uncharacterized protein</fullName>
    </submittedName>
</protein>
<proteinExistence type="predicted"/>